<keyword evidence="3" id="KW-1185">Reference proteome</keyword>
<gene>
    <name evidence="2" type="ORF">NDU88_007260</name>
</gene>
<organism evidence="2 3">
    <name type="scientific">Pleurodeles waltl</name>
    <name type="common">Iberian ribbed newt</name>
    <dbReference type="NCBI Taxonomy" id="8319"/>
    <lineage>
        <taxon>Eukaryota</taxon>
        <taxon>Metazoa</taxon>
        <taxon>Chordata</taxon>
        <taxon>Craniata</taxon>
        <taxon>Vertebrata</taxon>
        <taxon>Euteleostomi</taxon>
        <taxon>Amphibia</taxon>
        <taxon>Batrachia</taxon>
        <taxon>Caudata</taxon>
        <taxon>Salamandroidea</taxon>
        <taxon>Salamandridae</taxon>
        <taxon>Pleurodelinae</taxon>
        <taxon>Pleurodeles</taxon>
    </lineage>
</organism>
<evidence type="ECO:0000256" key="1">
    <source>
        <dbReference type="SAM" id="MobiDB-lite"/>
    </source>
</evidence>
<proteinExistence type="predicted"/>
<reference evidence="2" key="1">
    <citation type="journal article" date="2022" name="bioRxiv">
        <title>Sequencing and chromosome-scale assembly of the giantPleurodeles waltlgenome.</title>
        <authorList>
            <person name="Brown T."/>
            <person name="Elewa A."/>
            <person name="Iarovenko S."/>
            <person name="Subramanian E."/>
            <person name="Araus A.J."/>
            <person name="Petzold A."/>
            <person name="Susuki M."/>
            <person name="Suzuki K.-i.T."/>
            <person name="Hayashi T."/>
            <person name="Toyoda A."/>
            <person name="Oliveira C."/>
            <person name="Osipova E."/>
            <person name="Leigh N.D."/>
            <person name="Simon A."/>
            <person name="Yun M.H."/>
        </authorList>
    </citation>
    <scope>NUCLEOTIDE SEQUENCE</scope>
    <source>
        <strain evidence="2">20211129_DDA</strain>
        <tissue evidence="2">Liver</tissue>
    </source>
</reference>
<protein>
    <submittedName>
        <fullName evidence="2">Uncharacterized protein</fullName>
    </submittedName>
</protein>
<evidence type="ECO:0000313" key="2">
    <source>
        <dbReference type="EMBL" id="KAJ1119074.1"/>
    </source>
</evidence>
<dbReference type="EMBL" id="JANPWB010000012">
    <property type="protein sequence ID" value="KAJ1119074.1"/>
    <property type="molecule type" value="Genomic_DNA"/>
</dbReference>
<comment type="caution">
    <text evidence="2">The sequence shown here is derived from an EMBL/GenBank/DDBJ whole genome shotgun (WGS) entry which is preliminary data.</text>
</comment>
<accession>A0AAV7NWV6</accession>
<evidence type="ECO:0000313" key="3">
    <source>
        <dbReference type="Proteomes" id="UP001066276"/>
    </source>
</evidence>
<sequence>MTQEDNPSGLLIVRIRPYSRLSDNAAPDSPEVRPQLFVRDVDEGLPSSQGKEDARTHLRNPDIRVPRNTKRADGRGAREADEEEEEEEEDKRNAD</sequence>
<dbReference type="AlphaFoldDB" id="A0AAV7NWV6"/>
<dbReference type="Proteomes" id="UP001066276">
    <property type="component" value="Chromosome 8"/>
</dbReference>
<feature type="region of interest" description="Disordered" evidence="1">
    <location>
        <begin position="18"/>
        <end position="95"/>
    </location>
</feature>
<feature type="compositionally biased region" description="Acidic residues" evidence="1">
    <location>
        <begin position="80"/>
        <end position="89"/>
    </location>
</feature>
<name>A0AAV7NWV6_PLEWA</name>
<feature type="compositionally biased region" description="Basic and acidic residues" evidence="1">
    <location>
        <begin position="50"/>
        <end position="79"/>
    </location>
</feature>